<keyword evidence="5" id="KW-1185">Reference proteome</keyword>
<evidence type="ECO:0000256" key="1">
    <source>
        <dbReference type="ARBA" id="ARBA00022574"/>
    </source>
</evidence>
<evidence type="ECO:0008006" key="6">
    <source>
        <dbReference type="Google" id="ProtNLM"/>
    </source>
</evidence>
<accession>A0AAN8J9Y0</accession>
<comment type="caution">
    <text evidence="4">The sequence shown here is derived from an EMBL/GenBank/DDBJ whole genome shotgun (WGS) entry which is preliminary data.</text>
</comment>
<dbReference type="InterPro" id="IPR015943">
    <property type="entry name" value="WD40/YVTN_repeat-like_dom_sf"/>
</dbReference>
<feature type="repeat" description="WD" evidence="3">
    <location>
        <begin position="282"/>
        <end position="316"/>
    </location>
</feature>
<dbReference type="InterPro" id="IPR036322">
    <property type="entry name" value="WD40_repeat_dom_sf"/>
</dbReference>
<evidence type="ECO:0000256" key="3">
    <source>
        <dbReference type="PROSITE-ProRule" id="PRU00221"/>
    </source>
</evidence>
<dbReference type="InterPro" id="IPR001680">
    <property type="entry name" value="WD40_rpt"/>
</dbReference>
<dbReference type="Proteomes" id="UP001347796">
    <property type="component" value="Unassembled WGS sequence"/>
</dbReference>
<gene>
    <name evidence="4" type="ORF">SNE40_019098</name>
</gene>
<keyword evidence="1 3" id="KW-0853">WD repeat</keyword>
<sequence>MASSNSRLPPDPLFILRGSKSAITCLHYENTGSGRLFSGCQEGEVYIWDLKTRRIKEMFDAHTKSSVLWIKSFEHNKLITQGRDGFIKIWHYKNSKWNISGMFKCSTLVFCSSVLFTHEGIKYIAIPSTTASKVDIISVDSSQDVVSIQPIERKQGMCMCLKYAGTSNNKQLILIGYESGELQLWNIFSKTLMDQLSIFPESIMCMDYSEKYLKGMCGSVSNKLVTFKVADDKLIMDKTVEVVNEGFNDITIRGDDKLIVTCGWDESIRLFSLKSLKQLAVLKYHKESIQCCTFTSDNILICGSKDKLISLWEIYS</sequence>
<dbReference type="Gene3D" id="2.130.10.10">
    <property type="entry name" value="YVTN repeat-like/Quinoprotein amine dehydrogenase"/>
    <property type="match status" value="2"/>
</dbReference>
<dbReference type="PROSITE" id="PS50294">
    <property type="entry name" value="WD_REPEATS_REGION"/>
    <property type="match status" value="1"/>
</dbReference>
<evidence type="ECO:0000313" key="4">
    <source>
        <dbReference type="EMBL" id="KAK6170793.1"/>
    </source>
</evidence>
<dbReference type="PANTHER" id="PTHR19854:SF1">
    <property type="entry name" value="GUANINE NUCLEOTIDE-BINDING PROTEIN SUBUNIT BETA-LIKE PROTEIN 1"/>
    <property type="match status" value="1"/>
</dbReference>
<dbReference type="EMBL" id="JAZGQO010000014">
    <property type="protein sequence ID" value="KAK6170793.1"/>
    <property type="molecule type" value="Genomic_DNA"/>
</dbReference>
<dbReference type="SUPFAM" id="SSF50978">
    <property type="entry name" value="WD40 repeat-like"/>
    <property type="match status" value="1"/>
</dbReference>
<name>A0AAN8J9Y0_PATCE</name>
<organism evidence="4 5">
    <name type="scientific">Patella caerulea</name>
    <name type="common">Rayed Mediterranean limpet</name>
    <dbReference type="NCBI Taxonomy" id="87958"/>
    <lineage>
        <taxon>Eukaryota</taxon>
        <taxon>Metazoa</taxon>
        <taxon>Spiralia</taxon>
        <taxon>Lophotrochozoa</taxon>
        <taxon>Mollusca</taxon>
        <taxon>Gastropoda</taxon>
        <taxon>Patellogastropoda</taxon>
        <taxon>Patelloidea</taxon>
        <taxon>Patellidae</taxon>
        <taxon>Patella</taxon>
    </lineage>
</organism>
<dbReference type="SMART" id="SM00320">
    <property type="entry name" value="WD40"/>
    <property type="match status" value="5"/>
</dbReference>
<evidence type="ECO:0000256" key="2">
    <source>
        <dbReference type="ARBA" id="ARBA00022737"/>
    </source>
</evidence>
<keyword evidence="2" id="KW-0677">Repeat</keyword>
<reference evidence="4 5" key="1">
    <citation type="submission" date="2024-01" db="EMBL/GenBank/DDBJ databases">
        <title>The genome of the rayed Mediterranean limpet Patella caerulea (Linnaeus, 1758).</title>
        <authorList>
            <person name="Anh-Thu Weber A."/>
            <person name="Halstead-Nussloch G."/>
        </authorList>
    </citation>
    <scope>NUCLEOTIDE SEQUENCE [LARGE SCALE GENOMIC DNA]</scope>
    <source>
        <strain evidence="4">AATW-2023a</strain>
        <tissue evidence="4">Whole specimen</tissue>
    </source>
</reference>
<protein>
    <recommendedName>
        <fullName evidence="6">Guanine nucleotide-binding protein subunit beta-like protein 1</fullName>
    </recommendedName>
</protein>
<dbReference type="AlphaFoldDB" id="A0AAN8J9Y0"/>
<dbReference type="PANTHER" id="PTHR19854">
    <property type="entry name" value="TRANSDUCIN BETA-LIKE 3"/>
    <property type="match status" value="1"/>
</dbReference>
<proteinExistence type="predicted"/>
<feature type="repeat" description="WD" evidence="3">
    <location>
        <begin position="16"/>
        <end position="58"/>
    </location>
</feature>
<dbReference type="PROSITE" id="PS50082">
    <property type="entry name" value="WD_REPEATS_2"/>
    <property type="match status" value="2"/>
</dbReference>
<evidence type="ECO:0000313" key="5">
    <source>
        <dbReference type="Proteomes" id="UP001347796"/>
    </source>
</evidence>
<dbReference type="Pfam" id="PF00400">
    <property type="entry name" value="WD40"/>
    <property type="match status" value="3"/>
</dbReference>